<name>A0ABR2YQ38_9CHLO</name>
<reference evidence="3 4" key="1">
    <citation type="journal article" date="2024" name="Nat. Commun.">
        <title>Phylogenomics reveals the evolutionary origins of lichenization in chlorophyte algae.</title>
        <authorList>
            <person name="Puginier C."/>
            <person name="Libourel C."/>
            <person name="Otte J."/>
            <person name="Skaloud P."/>
            <person name="Haon M."/>
            <person name="Grisel S."/>
            <person name="Petersen M."/>
            <person name="Berrin J.G."/>
            <person name="Delaux P.M."/>
            <person name="Dal Grande F."/>
            <person name="Keller J."/>
        </authorList>
    </citation>
    <scope>NUCLEOTIDE SEQUENCE [LARGE SCALE GENOMIC DNA]</scope>
    <source>
        <strain evidence="3 4">SAG 216-7</strain>
    </source>
</reference>
<protein>
    <recommendedName>
        <fullName evidence="5">Glycoside hydrolase</fullName>
    </recommendedName>
</protein>
<evidence type="ECO:0008006" key="5">
    <source>
        <dbReference type="Google" id="ProtNLM"/>
    </source>
</evidence>
<dbReference type="EMBL" id="JALJOT010000007">
    <property type="protein sequence ID" value="KAK9909144.1"/>
    <property type="molecule type" value="Genomic_DNA"/>
</dbReference>
<feature type="chain" id="PRO_5047049335" description="Glycoside hydrolase" evidence="2">
    <location>
        <begin position="25"/>
        <end position="582"/>
    </location>
</feature>
<feature type="compositionally biased region" description="Gly residues" evidence="1">
    <location>
        <begin position="549"/>
        <end position="575"/>
    </location>
</feature>
<dbReference type="Proteomes" id="UP001491310">
    <property type="component" value="Unassembled WGS sequence"/>
</dbReference>
<keyword evidence="2" id="KW-0732">Signal</keyword>
<feature type="signal peptide" evidence="2">
    <location>
        <begin position="1"/>
        <end position="24"/>
    </location>
</feature>
<proteinExistence type="predicted"/>
<comment type="caution">
    <text evidence="3">The sequence shown here is derived from an EMBL/GenBank/DDBJ whole genome shotgun (WGS) entry which is preliminary data.</text>
</comment>
<evidence type="ECO:0000256" key="1">
    <source>
        <dbReference type="SAM" id="MobiDB-lite"/>
    </source>
</evidence>
<keyword evidence="4" id="KW-1185">Reference proteome</keyword>
<feature type="region of interest" description="Disordered" evidence="1">
    <location>
        <begin position="459"/>
        <end position="582"/>
    </location>
</feature>
<evidence type="ECO:0000256" key="2">
    <source>
        <dbReference type="SAM" id="SignalP"/>
    </source>
</evidence>
<evidence type="ECO:0000313" key="4">
    <source>
        <dbReference type="Proteomes" id="UP001491310"/>
    </source>
</evidence>
<dbReference type="SUPFAM" id="SSF51445">
    <property type="entry name" value="(Trans)glycosidases"/>
    <property type="match status" value="1"/>
</dbReference>
<sequence length="582" mass="61251">MRTRLVACTSTCVLLVVLLTGAGSQSSSNPPEINSSILLVGPGDYAASGGTSRCIQMVQKAAGNRQSRLMFTPTLFWVDKNFQQRKSVNSQGNVTYYCYSRQAGGVCPQATAADIQGFQSGMAACFQKAIDLGLSTIAVAPHLDDGLGYGGWRNGLLFDPAKKYGNYSYADIMLNPLADALAQVATSSTRIYLAMQGEMSATVFYFPASYVRLLPVLRRRLSAGSASSGNIKLGVSTNFDKLCGCVLQDMVNPSQYLQQFPAAFAPLKSRFDLTSLSTLYSSVDFIGISAYPSLKPNFTTNQIESATQQFDLEIKNFGIDIKDLIFNQGKELFWNEYGVGGGSSQDGNTPATTAAQAAATPFFGVFGAYTLARDPWKTTEVRSYNHYFYRKTLEYLDSRGTCSGCQYRVDGVFIWNDASWDIQGIYPESTTSEGTYRDTYLVNLFNQHNARAIGGSAGSAVSSASVSTGDVPSPSPDTTAASTAASTSPSTAPSTPVPAATLPPLMAANAASPSVMPSSSPLPSPSSSPLPSNSPAVQTYQSTYQDPGPFGGGPGGGGPGGGGPGGVGPFGGGGPFRFPPFG</sequence>
<evidence type="ECO:0000313" key="3">
    <source>
        <dbReference type="EMBL" id="KAK9909144.1"/>
    </source>
</evidence>
<organism evidence="3 4">
    <name type="scientific">Coccomyxa subellipsoidea</name>
    <dbReference type="NCBI Taxonomy" id="248742"/>
    <lineage>
        <taxon>Eukaryota</taxon>
        <taxon>Viridiplantae</taxon>
        <taxon>Chlorophyta</taxon>
        <taxon>core chlorophytes</taxon>
        <taxon>Trebouxiophyceae</taxon>
        <taxon>Trebouxiophyceae incertae sedis</taxon>
        <taxon>Coccomyxaceae</taxon>
        <taxon>Coccomyxa</taxon>
    </lineage>
</organism>
<dbReference type="InterPro" id="IPR017853">
    <property type="entry name" value="GH"/>
</dbReference>
<gene>
    <name evidence="3" type="ORF">WJX75_007826</name>
</gene>
<feature type="compositionally biased region" description="Low complexity" evidence="1">
    <location>
        <begin position="476"/>
        <end position="519"/>
    </location>
</feature>
<accession>A0ABR2YQ38</accession>